<dbReference type="CDD" id="cd24035">
    <property type="entry name" value="ASKHA_NBD_O66634-like_rpt2"/>
    <property type="match status" value="1"/>
</dbReference>
<name>A0A7C7D405_9FIRM</name>
<dbReference type="NCBIfam" id="TIGR00241">
    <property type="entry name" value="CoA_E_activ"/>
    <property type="match status" value="1"/>
</dbReference>
<dbReference type="SUPFAM" id="SSF53067">
    <property type="entry name" value="Actin-like ATPase domain"/>
    <property type="match status" value="1"/>
</dbReference>
<protein>
    <submittedName>
        <fullName evidence="6">2-hydroxyglutaryl-CoA dehydratase</fullName>
    </submittedName>
</protein>
<dbReference type="AlphaFoldDB" id="A0A7C7D405"/>
<dbReference type="PANTHER" id="PTHR32329">
    <property type="entry name" value="BIFUNCTIONAL PROTEIN [INCLUDES 2-HYDROXYACYL-COA DEHYDRATASE (N-TER) AND ITS ACTIVATOR DOMAIN (C_TERM)-RELATED"/>
    <property type="match status" value="1"/>
</dbReference>
<evidence type="ECO:0000313" key="7">
    <source>
        <dbReference type="Proteomes" id="UP000553059"/>
    </source>
</evidence>
<evidence type="ECO:0000256" key="3">
    <source>
        <dbReference type="ARBA" id="ARBA00023004"/>
    </source>
</evidence>
<gene>
    <name evidence="6" type="ORF">GX523_02460</name>
</gene>
<evidence type="ECO:0000256" key="4">
    <source>
        <dbReference type="ARBA" id="ARBA00023014"/>
    </source>
</evidence>
<keyword evidence="4" id="KW-0411">Iron-sulfur</keyword>
<dbReference type="Gene3D" id="3.30.420.40">
    <property type="match status" value="2"/>
</dbReference>
<evidence type="ECO:0000259" key="5">
    <source>
        <dbReference type="Pfam" id="PF01869"/>
    </source>
</evidence>
<evidence type="ECO:0000256" key="2">
    <source>
        <dbReference type="ARBA" id="ARBA00022723"/>
    </source>
</evidence>
<comment type="cofactor">
    <cofactor evidence="1">
        <name>[4Fe-4S] cluster</name>
        <dbReference type="ChEBI" id="CHEBI:49883"/>
    </cofactor>
</comment>
<dbReference type="Proteomes" id="UP000553059">
    <property type="component" value="Unassembled WGS sequence"/>
</dbReference>
<dbReference type="InterPro" id="IPR051805">
    <property type="entry name" value="Dehydratase_Activator_Redct"/>
</dbReference>
<dbReference type="InterPro" id="IPR002731">
    <property type="entry name" value="ATPase_BadF"/>
</dbReference>
<dbReference type="InterPro" id="IPR043129">
    <property type="entry name" value="ATPase_NBD"/>
</dbReference>
<organism evidence="6 7">
    <name type="scientific">Desulfitobacterium dehalogenans</name>
    <dbReference type="NCBI Taxonomy" id="36854"/>
    <lineage>
        <taxon>Bacteria</taxon>
        <taxon>Bacillati</taxon>
        <taxon>Bacillota</taxon>
        <taxon>Clostridia</taxon>
        <taxon>Eubacteriales</taxon>
        <taxon>Desulfitobacteriaceae</taxon>
        <taxon>Desulfitobacterium</taxon>
    </lineage>
</organism>
<reference evidence="6 7" key="1">
    <citation type="journal article" date="2020" name="Biotechnol. Biofuels">
        <title>New insights from the biogas microbiome by comprehensive genome-resolved metagenomics of nearly 1600 species originating from multiple anaerobic digesters.</title>
        <authorList>
            <person name="Campanaro S."/>
            <person name="Treu L."/>
            <person name="Rodriguez-R L.M."/>
            <person name="Kovalovszki A."/>
            <person name="Ziels R.M."/>
            <person name="Maus I."/>
            <person name="Zhu X."/>
            <person name="Kougias P.G."/>
            <person name="Basile A."/>
            <person name="Luo G."/>
            <person name="Schluter A."/>
            <person name="Konstantinidis K.T."/>
            <person name="Angelidaki I."/>
        </authorList>
    </citation>
    <scope>NUCLEOTIDE SEQUENCE [LARGE SCALE GENOMIC DNA]</scope>
    <source>
        <strain evidence="6">AS05jafATM_4</strain>
    </source>
</reference>
<feature type="domain" description="ATPase BadF/BadG/BcrA/BcrD type" evidence="5">
    <location>
        <begin position="8"/>
        <end position="259"/>
    </location>
</feature>
<evidence type="ECO:0000313" key="6">
    <source>
        <dbReference type="EMBL" id="HHY25614.1"/>
    </source>
</evidence>
<sequence length="350" mass="37843">MPVSKFFLGVDVGSVSTNIVLLNEEGTIAQTMYLRTQGRPMHTIQEGMRELRARIGPGAEIIGVGTTGSARQLAATLLGADVVKNEITAHAVAASRMNTNVQTILEIGGQDSKVIILRNGVVVDFAMNTVCAAGTGSFLDQQASRLGIPIEEFGVLALKAQHPVRIAGRCSVFAESDMIHKQQLGHPLPDIVAGLCQAMVRNYLNNVGKNKEILGPVFFQGGVAANPGIRRAFEEELGQEVVVPEHFSVMGALGAAFLAQERFLNKKGPATNFRGLKMAESHFKACSFDCKGCSNRCEVVEIRQEDKVLTRWGDRCGKWSVADPEPLEEIMAEQSLASGSYKYQIQGNKN</sequence>
<dbReference type="GO" id="GO:0051536">
    <property type="term" value="F:iron-sulfur cluster binding"/>
    <property type="evidence" value="ECO:0007669"/>
    <property type="project" value="UniProtKB-KW"/>
</dbReference>
<evidence type="ECO:0000256" key="1">
    <source>
        <dbReference type="ARBA" id="ARBA00001966"/>
    </source>
</evidence>
<dbReference type="EMBL" id="DUTF01000055">
    <property type="protein sequence ID" value="HHY25614.1"/>
    <property type="molecule type" value="Genomic_DNA"/>
</dbReference>
<keyword evidence="3" id="KW-0408">Iron</keyword>
<dbReference type="Pfam" id="PF01869">
    <property type="entry name" value="BcrAD_BadFG"/>
    <property type="match status" value="1"/>
</dbReference>
<accession>A0A7C7D405</accession>
<dbReference type="InterPro" id="IPR008275">
    <property type="entry name" value="CoA_E_activase_dom"/>
</dbReference>
<dbReference type="GO" id="GO:0046872">
    <property type="term" value="F:metal ion binding"/>
    <property type="evidence" value="ECO:0007669"/>
    <property type="project" value="UniProtKB-KW"/>
</dbReference>
<keyword evidence="2" id="KW-0479">Metal-binding</keyword>
<dbReference type="PANTHER" id="PTHR32329:SF7">
    <property type="entry name" value="ACTIVATOR OF 2-HYDROXYACYL-COA-HYDRATASE"/>
    <property type="match status" value="1"/>
</dbReference>
<proteinExistence type="predicted"/>
<comment type="caution">
    <text evidence="6">The sequence shown here is derived from an EMBL/GenBank/DDBJ whole genome shotgun (WGS) entry which is preliminary data.</text>
</comment>